<keyword evidence="3" id="KW-1185">Reference proteome</keyword>
<organism evidence="2 3">
    <name type="scientific">Daedalea quercina L-15889</name>
    <dbReference type="NCBI Taxonomy" id="1314783"/>
    <lineage>
        <taxon>Eukaryota</taxon>
        <taxon>Fungi</taxon>
        <taxon>Dikarya</taxon>
        <taxon>Basidiomycota</taxon>
        <taxon>Agaricomycotina</taxon>
        <taxon>Agaricomycetes</taxon>
        <taxon>Polyporales</taxon>
        <taxon>Fomitopsis</taxon>
    </lineage>
</organism>
<sequence>MPDAEEPAQHIPDPSDEACPDFAGTAYVPARQLMAQVGISVDDMVKAMRDGWQVEHDQKMLAWQQEQADQDTTEGECQCKKAEADARLAEEKCLREEEQRAMDKKKPKLTRMVANQAPPEVIQGRISEYARDKLSKLGFVEMNYFTAKVKKEVSLYMKTVADDTMVMVREDSESIYNFVPVAAGRAQKVHPNADL</sequence>
<dbReference type="Proteomes" id="UP000076727">
    <property type="component" value="Unassembled WGS sequence"/>
</dbReference>
<gene>
    <name evidence="2" type="ORF">DAEQUDRAFT_767647</name>
</gene>
<dbReference type="EMBL" id="KV429083">
    <property type="protein sequence ID" value="KZT66820.1"/>
    <property type="molecule type" value="Genomic_DNA"/>
</dbReference>
<protein>
    <submittedName>
        <fullName evidence="2">Uncharacterized protein</fullName>
    </submittedName>
</protein>
<evidence type="ECO:0000313" key="2">
    <source>
        <dbReference type="EMBL" id="KZT66820.1"/>
    </source>
</evidence>
<dbReference type="AlphaFoldDB" id="A0A165NCX7"/>
<dbReference type="OrthoDB" id="2796129at2759"/>
<evidence type="ECO:0000256" key="1">
    <source>
        <dbReference type="SAM" id="MobiDB-lite"/>
    </source>
</evidence>
<evidence type="ECO:0000313" key="3">
    <source>
        <dbReference type="Proteomes" id="UP000076727"/>
    </source>
</evidence>
<feature type="region of interest" description="Disordered" evidence="1">
    <location>
        <begin position="1"/>
        <end position="22"/>
    </location>
</feature>
<dbReference type="STRING" id="1314783.A0A165NCX7"/>
<reference evidence="2 3" key="1">
    <citation type="journal article" date="2016" name="Mol. Biol. Evol.">
        <title>Comparative Genomics of Early-Diverging Mushroom-Forming Fungi Provides Insights into the Origins of Lignocellulose Decay Capabilities.</title>
        <authorList>
            <person name="Nagy L.G."/>
            <person name="Riley R."/>
            <person name="Tritt A."/>
            <person name="Adam C."/>
            <person name="Daum C."/>
            <person name="Floudas D."/>
            <person name="Sun H."/>
            <person name="Yadav J.S."/>
            <person name="Pangilinan J."/>
            <person name="Larsson K.H."/>
            <person name="Matsuura K."/>
            <person name="Barry K."/>
            <person name="Labutti K."/>
            <person name="Kuo R."/>
            <person name="Ohm R.A."/>
            <person name="Bhattacharya S.S."/>
            <person name="Shirouzu T."/>
            <person name="Yoshinaga Y."/>
            <person name="Martin F.M."/>
            <person name="Grigoriev I.V."/>
            <person name="Hibbett D.S."/>
        </authorList>
    </citation>
    <scope>NUCLEOTIDE SEQUENCE [LARGE SCALE GENOMIC DNA]</scope>
    <source>
        <strain evidence="2 3">L-15889</strain>
    </source>
</reference>
<accession>A0A165NCX7</accession>
<proteinExistence type="predicted"/>
<name>A0A165NCX7_9APHY</name>